<gene>
    <name evidence="1" type="ORF">E2C01_033338</name>
</gene>
<protein>
    <submittedName>
        <fullName evidence="1">Uncharacterized protein</fullName>
    </submittedName>
</protein>
<comment type="caution">
    <text evidence="1">The sequence shown here is derived from an EMBL/GenBank/DDBJ whole genome shotgun (WGS) entry which is preliminary data.</text>
</comment>
<name>A0A5B7F3S6_PORTR</name>
<proteinExistence type="predicted"/>
<dbReference type="AlphaFoldDB" id="A0A5B7F3S6"/>
<dbReference type="EMBL" id="VSRR010004480">
    <property type="protein sequence ID" value="MPC39788.1"/>
    <property type="molecule type" value="Genomic_DNA"/>
</dbReference>
<evidence type="ECO:0000313" key="2">
    <source>
        <dbReference type="Proteomes" id="UP000324222"/>
    </source>
</evidence>
<dbReference type="Proteomes" id="UP000324222">
    <property type="component" value="Unassembled WGS sequence"/>
</dbReference>
<accession>A0A5B7F3S6</accession>
<sequence length="89" mass="9981">MQQSNAQQLRCHLVHVSEHNGKKTSYRINALLTTLGVNGGFTLRCSRASQSMSRKNLWFLMACSPPRSTTQPNRLDGSLVMNCMAQQNE</sequence>
<reference evidence="1 2" key="1">
    <citation type="submission" date="2019-05" db="EMBL/GenBank/DDBJ databases">
        <title>Another draft genome of Portunus trituberculatus and its Hox gene families provides insights of decapod evolution.</title>
        <authorList>
            <person name="Jeong J.-H."/>
            <person name="Song I."/>
            <person name="Kim S."/>
            <person name="Choi T."/>
            <person name="Kim D."/>
            <person name="Ryu S."/>
            <person name="Kim W."/>
        </authorList>
    </citation>
    <scope>NUCLEOTIDE SEQUENCE [LARGE SCALE GENOMIC DNA]</scope>
    <source>
        <tissue evidence="1">Muscle</tissue>
    </source>
</reference>
<organism evidence="1 2">
    <name type="scientific">Portunus trituberculatus</name>
    <name type="common">Swimming crab</name>
    <name type="synonym">Neptunus trituberculatus</name>
    <dbReference type="NCBI Taxonomy" id="210409"/>
    <lineage>
        <taxon>Eukaryota</taxon>
        <taxon>Metazoa</taxon>
        <taxon>Ecdysozoa</taxon>
        <taxon>Arthropoda</taxon>
        <taxon>Crustacea</taxon>
        <taxon>Multicrustacea</taxon>
        <taxon>Malacostraca</taxon>
        <taxon>Eumalacostraca</taxon>
        <taxon>Eucarida</taxon>
        <taxon>Decapoda</taxon>
        <taxon>Pleocyemata</taxon>
        <taxon>Brachyura</taxon>
        <taxon>Eubrachyura</taxon>
        <taxon>Portunoidea</taxon>
        <taxon>Portunidae</taxon>
        <taxon>Portuninae</taxon>
        <taxon>Portunus</taxon>
    </lineage>
</organism>
<keyword evidence="2" id="KW-1185">Reference proteome</keyword>
<evidence type="ECO:0000313" key="1">
    <source>
        <dbReference type="EMBL" id="MPC39788.1"/>
    </source>
</evidence>